<keyword evidence="1" id="KW-1185">Reference proteome</keyword>
<organism evidence="1 2">
    <name type="scientific">Castor canadensis</name>
    <name type="common">American beaver</name>
    <dbReference type="NCBI Taxonomy" id="51338"/>
    <lineage>
        <taxon>Eukaryota</taxon>
        <taxon>Metazoa</taxon>
        <taxon>Chordata</taxon>
        <taxon>Craniata</taxon>
        <taxon>Vertebrata</taxon>
        <taxon>Euteleostomi</taxon>
        <taxon>Mammalia</taxon>
        <taxon>Eutheria</taxon>
        <taxon>Euarchontoglires</taxon>
        <taxon>Glires</taxon>
        <taxon>Rodentia</taxon>
        <taxon>Castorimorpha</taxon>
        <taxon>Castoridae</taxon>
        <taxon>Castor</taxon>
    </lineage>
</organism>
<accession>A0AC58L8I5</accession>
<protein>
    <submittedName>
        <fullName evidence="2">LOW QUALITY PROTEIN: sialic acid-binding Ig-like lectin 7</fullName>
    </submittedName>
</protein>
<sequence>MASLQLKARLLPPLLLLLWRRDGVEGGREAKALGLTLQVQRMVIVQEGLCVHVPCDFSYPWKWTDSDPVYGYWYRKGAITRQDILVATNDPNKQVQETAKGRFYLLGNPQANDCSLDIRDARKKDQGTYFFRVERGDLKGSYALNQLFVQMAALTQPPHIHIPGPLEPGCPSNLTCSVPWACERGTPPIFSWTGASVSSLSPRTIHSSVLTLIPRPQDHGTNLTCQVTFPGAGMTKKMTVYLNVPYSPQNLTVTVSRGTDPASTALGSDSSLLVLEGQSLHLLRAVDSHPLARLSWALDKARLRRQGKTGPLSWVTLGAIGGAGAAALFFLSVYIILISVQSCRRKSARPAADVGDPNTVRGSTSKVSGKCLWLHPASCLDTSPEVASGIAQHSDC</sequence>
<gene>
    <name evidence="2" type="primary">LOC109683890</name>
</gene>
<dbReference type="RefSeq" id="XP_073913461.1">
    <property type="nucleotide sequence ID" value="XM_074057360.1"/>
</dbReference>
<dbReference type="Proteomes" id="UP001732720">
    <property type="component" value="Chromosome 16"/>
</dbReference>
<proteinExistence type="predicted"/>
<name>A0AC58L8I5_CASCN</name>
<reference evidence="2" key="1">
    <citation type="submission" date="2025-08" db="UniProtKB">
        <authorList>
            <consortium name="RefSeq"/>
        </authorList>
    </citation>
    <scope>IDENTIFICATION</scope>
</reference>
<evidence type="ECO:0000313" key="1">
    <source>
        <dbReference type="Proteomes" id="UP001732720"/>
    </source>
</evidence>
<evidence type="ECO:0000313" key="2">
    <source>
        <dbReference type="RefSeq" id="XP_073913461.1"/>
    </source>
</evidence>